<organism evidence="2 3">
    <name type="scientific">Nocardia higoensis</name>
    <dbReference type="NCBI Taxonomy" id="228599"/>
    <lineage>
        <taxon>Bacteria</taxon>
        <taxon>Bacillati</taxon>
        <taxon>Actinomycetota</taxon>
        <taxon>Actinomycetes</taxon>
        <taxon>Mycobacteriales</taxon>
        <taxon>Nocardiaceae</taxon>
        <taxon>Nocardia</taxon>
    </lineage>
</organism>
<comment type="caution">
    <text evidence="2">The sequence shown here is derived from an EMBL/GenBank/DDBJ whole genome shotgun (WGS) entry which is preliminary data.</text>
</comment>
<feature type="transmembrane region" description="Helical" evidence="1">
    <location>
        <begin position="46"/>
        <end position="66"/>
    </location>
</feature>
<accession>A0ABS0D6K4</accession>
<keyword evidence="1" id="KW-1133">Transmembrane helix</keyword>
<feature type="transmembrane region" description="Helical" evidence="1">
    <location>
        <begin position="21"/>
        <end position="40"/>
    </location>
</feature>
<dbReference type="RefSeq" id="WP_195000918.1">
    <property type="nucleotide sequence ID" value="NZ_JADLQN010000001.1"/>
</dbReference>
<keyword evidence="1" id="KW-0472">Membrane</keyword>
<dbReference type="EMBL" id="JADLQN010000001">
    <property type="protein sequence ID" value="MBF6354105.1"/>
    <property type="molecule type" value="Genomic_DNA"/>
</dbReference>
<keyword evidence="3" id="KW-1185">Reference proteome</keyword>
<dbReference type="Proteomes" id="UP000707731">
    <property type="component" value="Unassembled WGS sequence"/>
</dbReference>
<evidence type="ECO:0000313" key="2">
    <source>
        <dbReference type="EMBL" id="MBF6354105.1"/>
    </source>
</evidence>
<gene>
    <name evidence="2" type="ORF">IU449_05980</name>
</gene>
<reference evidence="2 3" key="1">
    <citation type="submission" date="2020-10" db="EMBL/GenBank/DDBJ databases">
        <title>Identification of Nocardia species via Next-generation sequencing and recognition of intraspecies genetic diversity.</title>
        <authorList>
            <person name="Li P."/>
            <person name="Li P."/>
            <person name="Lu B."/>
        </authorList>
    </citation>
    <scope>NUCLEOTIDE SEQUENCE [LARGE SCALE GENOMIC DNA]</scope>
    <source>
        <strain evidence="2 3">BJ06-0143</strain>
    </source>
</reference>
<sequence length="67" mass="7031">MTGKNIDRVRARSALETVKESPFIAAVALAPVAVVLGVVWLLTNGWIAFLLLVLLGAGAVVGGKFLR</sequence>
<protein>
    <submittedName>
        <fullName evidence="2">Uncharacterized protein</fullName>
    </submittedName>
</protein>
<proteinExistence type="predicted"/>
<evidence type="ECO:0000313" key="3">
    <source>
        <dbReference type="Proteomes" id="UP000707731"/>
    </source>
</evidence>
<evidence type="ECO:0000256" key="1">
    <source>
        <dbReference type="SAM" id="Phobius"/>
    </source>
</evidence>
<keyword evidence="1" id="KW-0812">Transmembrane</keyword>
<name>A0ABS0D6K4_9NOCA</name>